<dbReference type="GO" id="GO:0031211">
    <property type="term" value="C:endoplasmic reticulum palmitoyltransferase complex"/>
    <property type="evidence" value="ECO:0007669"/>
    <property type="project" value="TreeGrafter"/>
</dbReference>
<evidence type="ECO:0000256" key="3">
    <source>
        <dbReference type="ARBA" id="ARBA00011396"/>
    </source>
</evidence>
<sequence>MNTAIQTQPYQHHRHHHTTTGNAEQQGNPTNNTEEQQHNNNNNGRTTRNQACPRGSMTSEIVETNDEQLNDYSSEHAQSIFGTSPAGQVGQSKPRAIVRIERDYSARGATCGRVQFWDGWVKELEGRISPLQLQNTLNDFNLILASAYDPYSSILDNTLAVLSLYISPWILGTHHKRQMNLFKDTLEQYNKSVYNPVGLNILHPQKVAFLFATLEMVADNPLRISAIRWRIPASANGYPPAGADLGADVIFPPKSWRISRYPKGYPVPTSA</sequence>
<evidence type="ECO:0000256" key="5">
    <source>
        <dbReference type="ARBA" id="ARBA00022824"/>
    </source>
</evidence>
<organism evidence="9 10">
    <name type="scientific">Puccinia graminis f. sp. tritici</name>
    <dbReference type="NCBI Taxonomy" id="56615"/>
    <lineage>
        <taxon>Eukaryota</taxon>
        <taxon>Fungi</taxon>
        <taxon>Dikarya</taxon>
        <taxon>Basidiomycota</taxon>
        <taxon>Pucciniomycotina</taxon>
        <taxon>Pucciniomycetes</taxon>
        <taxon>Pucciniales</taxon>
        <taxon>Pucciniaceae</taxon>
        <taxon>Puccinia</taxon>
    </lineage>
</organism>
<evidence type="ECO:0000313" key="10">
    <source>
        <dbReference type="Proteomes" id="UP000325313"/>
    </source>
</evidence>
<dbReference type="GO" id="GO:0005789">
    <property type="term" value="C:endoplasmic reticulum membrane"/>
    <property type="evidence" value="ECO:0007669"/>
    <property type="project" value="UniProtKB-SubCell"/>
</dbReference>
<evidence type="ECO:0000256" key="6">
    <source>
        <dbReference type="ARBA" id="ARBA00023136"/>
    </source>
</evidence>
<evidence type="ECO:0000256" key="2">
    <source>
        <dbReference type="ARBA" id="ARBA00007732"/>
    </source>
</evidence>
<keyword evidence="6" id="KW-0472">Membrane</keyword>
<name>A0A5B0SQ08_PUCGR</name>
<feature type="region of interest" description="Disordered" evidence="7">
    <location>
        <begin position="1"/>
        <end position="54"/>
    </location>
</feature>
<evidence type="ECO:0000313" key="9">
    <source>
        <dbReference type="EMBL" id="KAA1139243.1"/>
    </source>
</evidence>
<keyword evidence="5" id="KW-0256">Endoplasmic reticulum</keyword>
<reference evidence="9 10" key="1">
    <citation type="submission" date="2019-05" db="EMBL/GenBank/DDBJ databases">
        <title>Emergence of the Ug99 lineage of the wheat stem rust pathogen through somatic hybridization.</title>
        <authorList>
            <person name="Li F."/>
            <person name="Upadhyaya N.M."/>
            <person name="Sperschneider J."/>
            <person name="Matny O."/>
            <person name="Nguyen-Phuc H."/>
            <person name="Mago R."/>
            <person name="Raley C."/>
            <person name="Miller M.E."/>
            <person name="Silverstein K.A.T."/>
            <person name="Henningsen E."/>
            <person name="Hirsch C.D."/>
            <person name="Visser B."/>
            <person name="Pretorius Z.A."/>
            <person name="Steffenson B.J."/>
            <person name="Schwessinger B."/>
            <person name="Dodds P.N."/>
            <person name="Figueroa M."/>
        </authorList>
    </citation>
    <scope>NUCLEOTIDE SEQUENCE [LARGE SCALE GENOMIC DNA]</scope>
    <source>
        <strain evidence="9 10">Ug99</strain>
    </source>
</reference>
<dbReference type="InterPro" id="IPR051371">
    <property type="entry name" value="Ras_palmitoyltransferase"/>
</dbReference>
<feature type="domain" description="Golgin subfamily A member 7/ERF4" evidence="8">
    <location>
        <begin position="97"/>
        <end position="211"/>
    </location>
</feature>
<dbReference type="Proteomes" id="UP000325313">
    <property type="component" value="Unassembled WGS sequence"/>
</dbReference>
<protein>
    <recommendedName>
        <fullName evidence="4">Ras modification protein ERF4</fullName>
    </recommendedName>
</protein>
<dbReference type="GO" id="GO:0006612">
    <property type="term" value="P:protein targeting to membrane"/>
    <property type="evidence" value="ECO:0007669"/>
    <property type="project" value="TreeGrafter"/>
</dbReference>
<dbReference type="PANTHER" id="PTHR13254">
    <property type="entry name" value="GOLGI AUTOANTIGEN, GOLGIN SUBFAMILY A, 7"/>
    <property type="match status" value="1"/>
</dbReference>
<proteinExistence type="inferred from homology"/>
<evidence type="ECO:0000259" key="8">
    <source>
        <dbReference type="Pfam" id="PF10256"/>
    </source>
</evidence>
<dbReference type="Pfam" id="PF10256">
    <property type="entry name" value="Erf4"/>
    <property type="match status" value="1"/>
</dbReference>
<feature type="compositionally biased region" description="Low complexity" evidence="7">
    <location>
        <begin position="28"/>
        <end position="49"/>
    </location>
</feature>
<evidence type="ECO:0000256" key="1">
    <source>
        <dbReference type="ARBA" id="ARBA00004406"/>
    </source>
</evidence>
<dbReference type="PANTHER" id="PTHR13254:SF0">
    <property type="entry name" value="GOLGIN SUBFAMILY A MEMBER 7_ERF4 DOMAIN-CONTAINING PROTEIN"/>
    <property type="match status" value="1"/>
</dbReference>
<evidence type="ECO:0000256" key="7">
    <source>
        <dbReference type="SAM" id="MobiDB-lite"/>
    </source>
</evidence>
<comment type="subunit">
    <text evidence="3">Interacts with ERF2.</text>
</comment>
<accession>A0A5B0SQ08</accession>
<comment type="subcellular location">
    <subcellularLocation>
        <location evidence="1">Endoplasmic reticulum membrane</location>
        <topology evidence="1">Peripheral membrane protein</topology>
    </subcellularLocation>
</comment>
<feature type="compositionally biased region" description="Polar residues" evidence="7">
    <location>
        <begin position="1"/>
        <end position="10"/>
    </location>
</feature>
<comment type="similarity">
    <text evidence="2">Belongs to the ERF4 family.</text>
</comment>
<gene>
    <name evidence="9" type="ORF">PGTUg99_037515</name>
</gene>
<comment type="caution">
    <text evidence="9">The sequence shown here is derived from an EMBL/GenBank/DDBJ whole genome shotgun (WGS) entry which is preliminary data.</text>
</comment>
<dbReference type="InterPro" id="IPR019383">
    <property type="entry name" value="Golgin_A_7/ERF4"/>
</dbReference>
<dbReference type="AlphaFoldDB" id="A0A5B0SQ08"/>
<evidence type="ECO:0000256" key="4">
    <source>
        <dbReference type="ARBA" id="ARBA00018463"/>
    </source>
</evidence>
<dbReference type="EMBL" id="VDEP01000001">
    <property type="protein sequence ID" value="KAA1139243.1"/>
    <property type="molecule type" value="Genomic_DNA"/>
</dbReference>